<dbReference type="STRING" id="112090.W4GDF1"/>
<evidence type="ECO:0000256" key="1">
    <source>
        <dbReference type="ARBA" id="ARBA00023157"/>
    </source>
</evidence>
<feature type="disulfide bond" evidence="2">
    <location>
        <begin position="368"/>
        <end position="377"/>
    </location>
</feature>
<dbReference type="VEuPathDB" id="FungiDB:H257_08979"/>
<dbReference type="Pfam" id="PF07974">
    <property type="entry name" value="EGF_2"/>
    <property type="match status" value="4"/>
</dbReference>
<keyword evidence="3" id="KW-0732">Signal</keyword>
<dbReference type="InterPro" id="IPR052108">
    <property type="entry name" value="MEGF/SIB"/>
</dbReference>
<feature type="domain" description="EGF-like" evidence="4">
    <location>
        <begin position="338"/>
        <end position="378"/>
    </location>
</feature>
<dbReference type="RefSeq" id="XP_009833380.1">
    <property type="nucleotide sequence ID" value="XM_009835078.1"/>
</dbReference>
<evidence type="ECO:0000259" key="4">
    <source>
        <dbReference type="PROSITE" id="PS50026"/>
    </source>
</evidence>
<evidence type="ECO:0000256" key="2">
    <source>
        <dbReference type="PROSITE-ProRule" id="PRU00076"/>
    </source>
</evidence>
<dbReference type="GeneID" id="20810975"/>
<dbReference type="EMBL" id="KI913134">
    <property type="protein sequence ID" value="ETV77074.1"/>
    <property type="molecule type" value="Genomic_DNA"/>
</dbReference>
<feature type="domain" description="EGF-like" evidence="4">
    <location>
        <begin position="70"/>
        <end position="104"/>
    </location>
</feature>
<dbReference type="SMART" id="SM00181">
    <property type="entry name" value="EGF"/>
    <property type="match status" value="4"/>
</dbReference>
<sequence length="691" mass="70730">MVSTIWVLRVWTAVQLLGVVAGDMCDTCNGNGVCDIVTRICQCKAGYRGNRCEFKSCPSGAAWADFAVATDTAHSPAVCSNMGICDDVTGTCICQAGFEGPACEVMSCPTCVYGRCVTMREAAATQDDYNFFTATTYSLWDADKVRGCQCDYGFEGYDCSLRKCPVGDDPLTTGQVPQVQQLSCKCTGCTGSFVLSFQGFYTVNIAPTATASTLAAAINNLVPLHGVTVTLSGAGSTVCDTDGAVSSITFTHDGGNWPALQVTSLFTGGTSDISVQSGGATGLFDGVPATVVGTTESAVCSNRGRCDSGTGLCQCSPGFSSSNGAGSAGTIPNCGFGTTTICPTAAANGLTCNNQGMCNAGTAYKCVCNNGFTGIDCALRACPTGAAWFDGATATNTAHAVATCSNKGMCNTATGICTCPSGYAGAACELLACPGAVNVCSGRGRCKTMQQLANSAASNGNLLGVTYGNTPNLVATWDYNKIQGCDCGEHYYMGPSIGQLDDFVAYDCSARSCPFGADPYETGKVDEQHTVTCTADGGSFTLTFRQFTTAAILSTATAAAVQAALEALPTVYSALVTSASSTVCSSSGAVSTVQFTSTQGPLPLLSSTVASLTLTGGGSPTVTVARTVPGTKANVECSRRGICNRDKGVCVCYDGFYSSDGNGNVGTRGDCGYLSPYYDMSKVIARPLTEI</sequence>
<protein>
    <recommendedName>
        <fullName evidence="4">EGF-like domain-containing protein</fullName>
    </recommendedName>
</protein>
<reference evidence="5" key="1">
    <citation type="submission" date="2013-12" db="EMBL/GenBank/DDBJ databases">
        <title>The Genome Sequence of Aphanomyces astaci APO3.</title>
        <authorList>
            <consortium name="The Broad Institute Genomics Platform"/>
            <person name="Russ C."/>
            <person name="Tyler B."/>
            <person name="van West P."/>
            <person name="Dieguez-Uribeondo J."/>
            <person name="Young S.K."/>
            <person name="Zeng Q."/>
            <person name="Gargeya S."/>
            <person name="Fitzgerald M."/>
            <person name="Abouelleil A."/>
            <person name="Alvarado L."/>
            <person name="Chapman S.B."/>
            <person name="Gainer-Dewar J."/>
            <person name="Goldberg J."/>
            <person name="Griggs A."/>
            <person name="Gujja S."/>
            <person name="Hansen M."/>
            <person name="Howarth C."/>
            <person name="Imamovic A."/>
            <person name="Ireland A."/>
            <person name="Larimer J."/>
            <person name="McCowan C."/>
            <person name="Murphy C."/>
            <person name="Pearson M."/>
            <person name="Poon T.W."/>
            <person name="Priest M."/>
            <person name="Roberts A."/>
            <person name="Saif S."/>
            <person name="Shea T."/>
            <person name="Sykes S."/>
            <person name="Wortman J."/>
            <person name="Nusbaum C."/>
            <person name="Birren B."/>
        </authorList>
    </citation>
    <scope>NUCLEOTIDE SEQUENCE [LARGE SCALE GENOMIC DNA]</scope>
    <source>
        <strain evidence="5">APO3</strain>
    </source>
</reference>
<dbReference type="PROSITE" id="PS50026">
    <property type="entry name" value="EGF_3"/>
    <property type="match status" value="4"/>
</dbReference>
<gene>
    <name evidence="5" type="ORF">H257_08979</name>
</gene>
<keyword evidence="1 2" id="KW-1015">Disulfide bond</keyword>
<evidence type="ECO:0000256" key="3">
    <source>
        <dbReference type="SAM" id="SignalP"/>
    </source>
</evidence>
<dbReference type="InterPro" id="IPR000742">
    <property type="entry name" value="EGF"/>
</dbReference>
<dbReference type="OrthoDB" id="6130531at2759"/>
<feature type="signal peptide" evidence="3">
    <location>
        <begin position="1"/>
        <end position="22"/>
    </location>
</feature>
<dbReference type="Gene3D" id="2.170.300.10">
    <property type="entry name" value="Tie2 ligand-binding domain superfamily"/>
    <property type="match status" value="2"/>
</dbReference>
<accession>W4GDF1</accession>
<feature type="disulfide bond" evidence="2">
    <location>
        <begin position="419"/>
        <end position="428"/>
    </location>
</feature>
<feature type="chain" id="PRO_5004842483" description="EGF-like domain-containing protein" evidence="3">
    <location>
        <begin position="23"/>
        <end position="691"/>
    </location>
</feature>
<feature type="domain" description="EGF-like" evidence="4">
    <location>
        <begin position="21"/>
        <end position="53"/>
    </location>
</feature>
<feature type="domain" description="EGF-like" evidence="4">
    <location>
        <begin position="396"/>
        <end position="429"/>
    </location>
</feature>
<dbReference type="PANTHER" id="PTHR24035">
    <property type="entry name" value="MULTIPLE EPIDERMAL GROWTH FACTOR-LIKE DOMAINS PROTEIN"/>
    <property type="match status" value="1"/>
</dbReference>
<keyword evidence="2" id="KW-0245">EGF-like domain</keyword>
<dbReference type="PRINTS" id="PR00011">
    <property type="entry name" value="EGFLAMININ"/>
</dbReference>
<name>W4GDF1_APHAT</name>
<dbReference type="InterPro" id="IPR013111">
    <property type="entry name" value="EGF_extracell"/>
</dbReference>
<dbReference type="PROSITE" id="PS00022">
    <property type="entry name" value="EGF_1"/>
    <property type="match status" value="4"/>
</dbReference>
<dbReference type="AlphaFoldDB" id="W4GDF1"/>
<feature type="disulfide bond" evidence="2">
    <location>
        <begin position="94"/>
        <end position="103"/>
    </location>
</feature>
<organism evidence="5">
    <name type="scientific">Aphanomyces astaci</name>
    <name type="common">Crayfish plague agent</name>
    <dbReference type="NCBI Taxonomy" id="112090"/>
    <lineage>
        <taxon>Eukaryota</taxon>
        <taxon>Sar</taxon>
        <taxon>Stramenopiles</taxon>
        <taxon>Oomycota</taxon>
        <taxon>Saprolegniomycetes</taxon>
        <taxon>Saprolegniales</taxon>
        <taxon>Verrucalvaceae</taxon>
        <taxon>Aphanomyces</taxon>
    </lineage>
</organism>
<feature type="disulfide bond" evidence="2">
    <location>
        <begin position="43"/>
        <end position="52"/>
    </location>
</feature>
<comment type="caution">
    <text evidence="2">Lacks conserved residue(s) required for the propagation of feature annotation.</text>
</comment>
<dbReference type="PANTHER" id="PTHR24035:SF143">
    <property type="entry name" value="EGF-LIKE DOMAIN-CONTAINING PROTEIN"/>
    <property type="match status" value="1"/>
</dbReference>
<dbReference type="PROSITE" id="PS01186">
    <property type="entry name" value="EGF_2"/>
    <property type="match status" value="4"/>
</dbReference>
<evidence type="ECO:0000313" key="5">
    <source>
        <dbReference type="EMBL" id="ETV77074.1"/>
    </source>
</evidence>
<proteinExistence type="predicted"/>